<organism evidence="3 4">
    <name type="scientific">Bacillus phage vB_BanS_MrDarsey</name>
    <dbReference type="NCBI Taxonomy" id="2894787"/>
    <lineage>
        <taxon>Viruses</taxon>
        <taxon>Duplodnaviria</taxon>
        <taxon>Heunggongvirae</taxon>
        <taxon>Uroviricota</taxon>
        <taxon>Caudoviricetes</taxon>
        <taxon>Joanripponvirinae</taxon>
        <taxon>Tsamsavirus</taxon>
        <taxon>Tsamsavirus mrdarsey</taxon>
    </lineage>
</organism>
<evidence type="ECO:0000313" key="3">
    <source>
        <dbReference type="EMBL" id="UGO47908.1"/>
    </source>
</evidence>
<sequence>MKQIKGYEGKYSVSKDGNVYSEKSKKFLKQQINHRGYSCVNLYDKYGKMKTHTVHRLVALAFISNPENKPEINHRDGNKQNNDSDNLEWSTRSENMIHAHENGLQPKSEKQSEHARNLMLQTNIKKRKPVLQFDLNMNLIAEHDSIVDASLLFGSKNYVSDISKCCRDKKKSCKGFIWKYKS</sequence>
<dbReference type="Pfam" id="PF07463">
    <property type="entry name" value="NUMOD4"/>
    <property type="match status" value="1"/>
</dbReference>
<protein>
    <submittedName>
        <fullName evidence="3">HNH endonuclease</fullName>
    </submittedName>
</protein>
<dbReference type="SMART" id="SM00507">
    <property type="entry name" value="HNHc"/>
    <property type="match status" value="1"/>
</dbReference>
<dbReference type="Pfam" id="PF13392">
    <property type="entry name" value="HNH_3"/>
    <property type="match status" value="1"/>
</dbReference>
<feature type="compositionally biased region" description="Basic and acidic residues" evidence="1">
    <location>
        <begin position="68"/>
        <end position="78"/>
    </location>
</feature>
<dbReference type="InterPro" id="IPR010902">
    <property type="entry name" value="NUMOD4"/>
</dbReference>
<proteinExistence type="predicted"/>
<keyword evidence="3" id="KW-0540">Nuclease</keyword>
<dbReference type="SUPFAM" id="SSF54060">
    <property type="entry name" value="His-Me finger endonucleases"/>
    <property type="match status" value="1"/>
</dbReference>
<feature type="region of interest" description="Disordered" evidence="1">
    <location>
        <begin position="68"/>
        <end position="87"/>
    </location>
</feature>
<dbReference type="Gene3D" id="1.10.10.10">
    <property type="entry name" value="Winged helix-like DNA-binding domain superfamily/Winged helix DNA-binding domain"/>
    <property type="match status" value="1"/>
</dbReference>
<keyword evidence="4" id="KW-1185">Reference proteome</keyword>
<dbReference type="GO" id="GO:0016788">
    <property type="term" value="F:hydrolase activity, acting on ester bonds"/>
    <property type="evidence" value="ECO:0007669"/>
    <property type="project" value="InterPro"/>
</dbReference>
<dbReference type="SMART" id="SM00497">
    <property type="entry name" value="IENR1"/>
    <property type="match status" value="1"/>
</dbReference>
<accession>A0AAE8YQS1</accession>
<feature type="domain" description="HNH nuclease" evidence="2">
    <location>
        <begin position="48"/>
        <end position="96"/>
    </location>
</feature>
<evidence type="ECO:0000259" key="2">
    <source>
        <dbReference type="SMART" id="SM00507"/>
    </source>
</evidence>
<dbReference type="EMBL" id="OK499987">
    <property type="protein sequence ID" value="UGO47908.1"/>
    <property type="molecule type" value="Genomic_DNA"/>
</dbReference>
<dbReference type="InterPro" id="IPR036388">
    <property type="entry name" value="WH-like_DNA-bd_sf"/>
</dbReference>
<gene>
    <name evidence="3" type="ORF">MRDARSEY_76</name>
</gene>
<keyword evidence="3" id="KW-0378">Hydrolase</keyword>
<dbReference type="InterPro" id="IPR003647">
    <property type="entry name" value="Intron_nuc_1_rpt"/>
</dbReference>
<dbReference type="Gene3D" id="3.90.75.20">
    <property type="match status" value="1"/>
</dbReference>
<dbReference type="InterPro" id="IPR044925">
    <property type="entry name" value="His-Me_finger_sf"/>
</dbReference>
<dbReference type="GO" id="GO:0004519">
    <property type="term" value="F:endonuclease activity"/>
    <property type="evidence" value="ECO:0007669"/>
    <property type="project" value="UniProtKB-KW"/>
</dbReference>
<reference evidence="3 4" key="1">
    <citation type="submission" date="2021-10" db="EMBL/GenBank/DDBJ databases">
        <authorList>
            <person name="Lavering E.D."/>
            <person name="James R."/>
            <person name="Fairholm J.D."/>
            <person name="Ogilvie B.H."/>
            <person name="Thurgood T.L."/>
            <person name="Robison R.A."/>
            <person name="Grose J.H."/>
        </authorList>
    </citation>
    <scope>NUCLEOTIDE SEQUENCE [LARGE SCALE GENOMIC DNA]</scope>
</reference>
<keyword evidence="3" id="KW-0255">Endonuclease</keyword>
<evidence type="ECO:0000256" key="1">
    <source>
        <dbReference type="SAM" id="MobiDB-lite"/>
    </source>
</evidence>
<dbReference type="Proteomes" id="UP000827753">
    <property type="component" value="Segment"/>
</dbReference>
<name>A0AAE8YQS1_9CAUD</name>
<evidence type="ECO:0000313" key="4">
    <source>
        <dbReference type="Proteomes" id="UP000827753"/>
    </source>
</evidence>
<dbReference type="InterPro" id="IPR003615">
    <property type="entry name" value="HNH_nuc"/>
</dbReference>